<evidence type="ECO:0000313" key="3">
    <source>
        <dbReference type="Proteomes" id="UP000887540"/>
    </source>
</evidence>
<accession>A0A914CM44</accession>
<name>A0A914CM44_9BILA</name>
<reference evidence="4" key="1">
    <citation type="submission" date="2022-11" db="UniProtKB">
        <authorList>
            <consortium name="WormBaseParasite"/>
        </authorList>
    </citation>
    <scope>IDENTIFICATION</scope>
</reference>
<dbReference type="AlphaFoldDB" id="A0A914CM44"/>
<organism evidence="3 4">
    <name type="scientific">Acrobeloides nanus</name>
    <dbReference type="NCBI Taxonomy" id="290746"/>
    <lineage>
        <taxon>Eukaryota</taxon>
        <taxon>Metazoa</taxon>
        <taxon>Ecdysozoa</taxon>
        <taxon>Nematoda</taxon>
        <taxon>Chromadorea</taxon>
        <taxon>Rhabditida</taxon>
        <taxon>Tylenchina</taxon>
        <taxon>Cephalobomorpha</taxon>
        <taxon>Cephaloboidea</taxon>
        <taxon>Cephalobidae</taxon>
        <taxon>Acrobeloides</taxon>
    </lineage>
</organism>
<dbReference type="WBParaSite" id="ACRNAN_scaffold123.g30311.t1">
    <property type="protein sequence ID" value="ACRNAN_scaffold123.g30311.t1"/>
    <property type="gene ID" value="ACRNAN_scaffold123.g30311"/>
</dbReference>
<feature type="compositionally biased region" description="Polar residues" evidence="2">
    <location>
        <begin position="305"/>
        <end position="334"/>
    </location>
</feature>
<feature type="coiled-coil region" evidence="1">
    <location>
        <begin position="72"/>
        <end position="189"/>
    </location>
</feature>
<sequence length="447" mass="51575">MDNASTSINGTCHYCNMRKKISKLLSANTALNHPNGRVSRFKRVTSTKNSSPPLKDEAIFESNGRATQGEILDDLRDELLAVKRDYAAVLRENAVLKTRLKIASKEIKHKSEEMKNLLEQQSGSATSLQIQINSLKRKVLQYETSLNEKSNEINNLLADKKLADATETRKKLEKLEKECRKLKQELRDSIPMNEFFKERHHYTERLNRLTTENLELQKLMTHGNKAQDVNRIVEIIPNNSLNQLKPDGELINEMRRTSLARKREVEEYQNALSYFVRNKSIDDSRLPHLKSSRFRNSRMGIKQPSFRQSSSKTISSIHPTKLKSNAESPPQVNIESRDSLPSVRRTDKQEIKTPVESKETEKNAPIAIMDSRKLSLDSFFSDAEIHSNVKGYSINIFEDEDVTTSKNSNMMNNDEKKDIRAVVKATEAFLLRREMFNVRNEHHYRME</sequence>
<evidence type="ECO:0000313" key="4">
    <source>
        <dbReference type="WBParaSite" id="ACRNAN_scaffold123.g30311.t1"/>
    </source>
</evidence>
<dbReference type="Proteomes" id="UP000887540">
    <property type="component" value="Unplaced"/>
</dbReference>
<feature type="region of interest" description="Disordered" evidence="2">
    <location>
        <begin position="287"/>
        <end position="361"/>
    </location>
</feature>
<keyword evidence="1" id="KW-0175">Coiled coil</keyword>
<protein>
    <submittedName>
        <fullName evidence="4">Lebercilin domain-containing protein</fullName>
    </submittedName>
</protein>
<proteinExistence type="predicted"/>
<evidence type="ECO:0000256" key="2">
    <source>
        <dbReference type="SAM" id="MobiDB-lite"/>
    </source>
</evidence>
<keyword evidence="3" id="KW-1185">Reference proteome</keyword>
<feature type="compositionally biased region" description="Basic and acidic residues" evidence="2">
    <location>
        <begin position="344"/>
        <end position="361"/>
    </location>
</feature>
<evidence type="ECO:0000256" key="1">
    <source>
        <dbReference type="SAM" id="Coils"/>
    </source>
</evidence>
<feature type="compositionally biased region" description="Basic residues" evidence="2">
    <location>
        <begin position="287"/>
        <end position="296"/>
    </location>
</feature>